<dbReference type="InterPro" id="IPR036046">
    <property type="entry name" value="Acylphosphatase-like_dom_sf"/>
</dbReference>
<reference evidence="2" key="1">
    <citation type="submission" date="2015-09" db="EMBL/GenBank/DDBJ databases">
        <authorList>
            <person name="Rodrigo-Torres Lidia"/>
            <person name="Arahal R.David."/>
        </authorList>
    </citation>
    <scope>NUCLEOTIDE SEQUENCE [LARGE SCALE GENOMIC DNA]</scope>
    <source>
        <strain evidence="2">CECT 7735</strain>
    </source>
</reference>
<dbReference type="EMBL" id="CYTW01000005">
    <property type="protein sequence ID" value="CUK10683.1"/>
    <property type="molecule type" value="Genomic_DNA"/>
</dbReference>
<dbReference type="SUPFAM" id="SSF54975">
    <property type="entry name" value="Acylphosphatase/BLUF domain-like"/>
    <property type="match status" value="1"/>
</dbReference>
<protein>
    <recommendedName>
        <fullName evidence="3">Acylphosphatase</fullName>
    </recommendedName>
</protein>
<evidence type="ECO:0008006" key="3">
    <source>
        <dbReference type="Google" id="ProtNLM"/>
    </source>
</evidence>
<name>A0A0P1IFU2_9RHOB</name>
<keyword evidence="2" id="KW-1185">Reference proteome</keyword>
<proteinExistence type="predicted"/>
<organism evidence="1 2">
    <name type="scientific">Shimia thalassica</name>
    <dbReference type="NCBI Taxonomy" id="1715693"/>
    <lineage>
        <taxon>Bacteria</taxon>
        <taxon>Pseudomonadati</taxon>
        <taxon>Pseudomonadota</taxon>
        <taxon>Alphaproteobacteria</taxon>
        <taxon>Rhodobacterales</taxon>
        <taxon>Roseobacteraceae</taxon>
    </lineage>
</organism>
<dbReference type="Proteomes" id="UP000051870">
    <property type="component" value="Unassembled WGS sequence"/>
</dbReference>
<evidence type="ECO:0000313" key="2">
    <source>
        <dbReference type="Proteomes" id="UP000051870"/>
    </source>
</evidence>
<evidence type="ECO:0000313" key="1">
    <source>
        <dbReference type="EMBL" id="CUK10683.1"/>
    </source>
</evidence>
<sequence>MRTEPTQIENQVLVIQGQLAGPSFIPWIERHARRLGLLSRHTFVSPERIELEVQGPAELIDALEVGCLLGPMDVWVDSIDRAHEAPSL</sequence>
<dbReference type="STRING" id="1715693.PH7735_03478"/>
<dbReference type="AlphaFoldDB" id="A0A0P1IFU2"/>
<dbReference type="GeneID" id="83882455"/>
<accession>A0A0P1IFU2</accession>
<dbReference type="RefSeq" id="WP_058312651.1">
    <property type="nucleotide sequence ID" value="NZ_CANLZE010000007.1"/>
</dbReference>
<gene>
    <name evidence="1" type="ORF">PH7735_03478</name>
</gene>